<reference evidence="5 6" key="1">
    <citation type="journal article" name="Sci. Rep.">
        <title>Genome-scale phylogenetic analyses confirm Olpidium as the closest living zoosporic fungus to the non-flagellated, terrestrial fungi.</title>
        <authorList>
            <person name="Chang Y."/>
            <person name="Rochon D."/>
            <person name="Sekimoto S."/>
            <person name="Wang Y."/>
            <person name="Chovatia M."/>
            <person name="Sandor L."/>
            <person name="Salamov A."/>
            <person name="Grigoriev I.V."/>
            <person name="Stajich J.E."/>
            <person name="Spatafora J.W."/>
        </authorList>
    </citation>
    <scope>NUCLEOTIDE SEQUENCE [LARGE SCALE GENOMIC DNA]</scope>
    <source>
        <strain evidence="5">S191</strain>
    </source>
</reference>
<dbReference type="EMBL" id="JAEFCI010009577">
    <property type="protein sequence ID" value="KAG5457728.1"/>
    <property type="molecule type" value="Genomic_DNA"/>
</dbReference>
<dbReference type="NCBIfam" id="TIGR00419">
    <property type="entry name" value="tim"/>
    <property type="match status" value="1"/>
</dbReference>
<evidence type="ECO:0000313" key="5">
    <source>
        <dbReference type="EMBL" id="KAG5457728.1"/>
    </source>
</evidence>
<comment type="subunit">
    <text evidence="2">Homodimer.</text>
</comment>
<dbReference type="GO" id="GO:0004807">
    <property type="term" value="F:triose-phosphate isomerase activity"/>
    <property type="evidence" value="ECO:0007669"/>
    <property type="project" value="UniProtKB-EC"/>
</dbReference>
<dbReference type="InterPro" id="IPR000652">
    <property type="entry name" value="Triosephosphate_isomerase"/>
</dbReference>
<evidence type="ECO:0000256" key="4">
    <source>
        <dbReference type="RuleBase" id="RU363013"/>
    </source>
</evidence>
<keyword evidence="4" id="KW-0312">Gluconeogenesis</keyword>
<dbReference type="GO" id="GO:0019563">
    <property type="term" value="P:glycerol catabolic process"/>
    <property type="evidence" value="ECO:0007669"/>
    <property type="project" value="TreeGrafter"/>
</dbReference>
<name>A0A8H7ZRG7_9FUNG</name>
<dbReference type="CDD" id="cd00311">
    <property type="entry name" value="TIM"/>
    <property type="match status" value="1"/>
</dbReference>
<dbReference type="GO" id="GO:0006096">
    <property type="term" value="P:glycolytic process"/>
    <property type="evidence" value="ECO:0007669"/>
    <property type="project" value="UniProtKB-UniPathway"/>
</dbReference>
<proteinExistence type="inferred from homology"/>
<gene>
    <name evidence="5" type="ORF">BJ554DRAFT_2184</name>
</gene>
<evidence type="ECO:0000256" key="3">
    <source>
        <dbReference type="ARBA" id="ARBA00023235"/>
    </source>
</evidence>
<comment type="caution">
    <text evidence="5">The sequence shown here is derived from an EMBL/GenBank/DDBJ whole genome shotgun (WGS) entry which is preliminary data.</text>
</comment>
<dbReference type="SUPFAM" id="SSF51351">
    <property type="entry name" value="Triosephosphate isomerase (TIM)"/>
    <property type="match status" value="2"/>
</dbReference>
<protein>
    <recommendedName>
        <fullName evidence="4">Triosephosphate isomerase</fullName>
        <ecNumber evidence="4">5.3.1.1</ecNumber>
    </recommendedName>
</protein>
<evidence type="ECO:0000256" key="2">
    <source>
        <dbReference type="ARBA" id="ARBA00011738"/>
    </source>
</evidence>
<dbReference type="PANTHER" id="PTHR21139:SF2">
    <property type="entry name" value="TRIOSEPHOSPHATE ISOMERASE"/>
    <property type="match status" value="1"/>
</dbReference>
<dbReference type="UniPathway" id="UPA00138"/>
<comment type="pathway">
    <text evidence="4">Carbohydrate biosynthesis; gluconeogenesis.</text>
</comment>
<dbReference type="Gene3D" id="3.20.20.70">
    <property type="entry name" value="Aldolase class I"/>
    <property type="match status" value="2"/>
</dbReference>
<keyword evidence="4" id="KW-0324">Glycolysis</keyword>
<dbReference type="EC" id="5.3.1.1" evidence="4"/>
<dbReference type="PROSITE" id="PS00171">
    <property type="entry name" value="TIM_1"/>
    <property type="match status" value="1"/>
</dbReference>
<dbReference type="InterPro" id="IPR013785">
    <property type="entry name" value="Aldolase_TIM"/>
</dbReference>
<accession>A0A8H7ZRG7</accession>
<dbReference type="AlphaFoldDB" id="A0A8H7ZRG7"/>
<evidence type="ECO:0000313" key="6">
    <source>
        <dbReference type="Proteomes" id="UP000673691"/>
    </source>
</evidence>
<evidence type="ECO:0000256" key="1">
    <source>
        <dbReference type="ARBA" id="ARBA00007422"/>
    </source>
</evidence>
<dbReference type="InterPro" id="IPR020861">
    <property type="entry name" value="Triosephosphate_isomerase_AS"/>
</dbReference>
<comment type="pathway">
    <text evidence="4">Carbohydrate degradation; glycolysis; D-glyceraldehyde 3-phosphate from glycerone phosphate: step 1/1.</text>
</comment>
<comment type="catalytic activity">
    <reaction evidence="4">
        <text>D-glyceraldehyde 3-phosphate = dihydroxyacetone phosphate</text>
        <dbReference type="Rhea" id="RHEA:18585"/>
        <dbReference type="ChEBI" id="CHEBI:57642"/>
        <dbReference type="ChEBI" id="CHEBI:59776"/>
        <dbReference type="EC" id="5.3.1.1"/>
    </reaction>
</comment>
<dbReference type="Pfam" id="PF00121">
    <property type="entry name" value="TIM"/>
    <property type="match status" value="2"/>
</dbReference>
<dbReference type="GO" id="GO:0005829">
    <property type="term" value="C:cytosol"/>
    <property type="evidence" value="ECO:0007669"/>
    <property type="project" value="TreeGrafter"/>
</dbReference>
<dbReference type="InterPro" id="IPR035990">
    <property type="entry name" value="TIM_sf"/>
</dbReference>
<dbReference type="PROSITE" id="PS51440">
    <property type="entry name" value="TIM_2"/>
    <property type="match status" value="1"/>
</dbReference>
<dbReference type="PANTHER" id="PTHR21139">
    <property type="entry name" value="TRIOSEPHOSPHATE ISOMERASE"/>
    <property type="match status" value="1"/>
</dbReference>
<dbReference type="GO" id="GO:0006094">
    <property type="term" value="P:gluconeogenesis"/>
    <property type="evidence" value="ECO:0007669"/>
    <property type="project" value="UniProtKB-UniPathway"/>
</dbReference>
<dbReference type="UniPathway" id="UPA00109">
    <property type="reaction ID" value="UER00189"/>
</dbReference>
<comment type="similarity">
    <text evidence="1 4">Belongs to the triosephosphate isomerase family.</text>
</comment>
<organism evidence="5 6">
    <name type="scientific">Olpidium bornovanus</name>
    <dbReference type="NCBI Taxonomy" id="278681"/>
    <lineage>
        <taxon>Eukaryota</taxon>
        <taxon>Fungi</taxon>
        <taxon>Fungi incertae sedis</taxon>
        <taxon>Olpidiomycota</taxon>
        <taxon>Olpidiomycotina</taxon>
        <taxon>Olpidiomycetes</taxon>
        <taxon>Olpidiales</taxon>
        <taxon>Olpidiaceae</taxon>
        <taxon>Olpidium</taxon>
    </lineage>
</organism>
<dbReference type="Proteomes" id="UP000673691">
    <property type="component" value="Unassembled WGS sequence"/>
</dbReference>
<sequence length="223" mass="24594">MCAAPSRCPTSFVFHVAAEVVVAPPFVYLDAVRKALRPEIEVAGQNCHTEKSGAFTGEVRLGLSQLCGVLGRLLKHSDQLPMLTDAFLLSWIVDLQVNWVILGHSERRLYFGETDELVGKKTASALSAGLKVIACIGETREEREKNETNDVVFRQLKGIAANIQNWKDVVIAYEPVWAIGTGVVATPAQAQEVHKDIRKWLVDNVSQNVSDETRIIYGGEHTL</sequence>
<keyword evidence="3 4" id="KW-0413">Isomerase</keyword>
<dbReference type="GO" id="GO:0046166">
    <property type="term" value="P:glyceraldehyde-3-phosphate biosynthetic process"/>
    <property type="evidence" value="ECO:0007669"/>
    <property type="project" value="TreeGrafter"/>
</dbReference>
<keyword evidence="6" id="KW-1185">Reference proteome</keyword>
<dbReference type="OrthoDB" id="6715177at2759"/>